<dbReference type="Pfam" id="PF14338">
    <property type="entry name" value="Mrr_N"/>
    <property type="match status" value="1"/>
</dbReference>
<dbReference type="InterPro" id="IPR025745">
    <property type="entry name" value="Mrr-like_N_dom"/>
</dbReference>
<evidence type="ECO:0000313" key="2">
    <source>
        <dbReference type="EMBL" id="TMQ48387.1"/>
    </source>
</evidence>
<proteinExistence type="predicted"/>
<dbReference type="Proteomes" id="UP000317716">
    <property type="component" value="Unassembled WGS sequence"/>
</dbReference>
<feature type="non-terminal residue" evidence="2">
    <location>
        <position position="185"/>
    </location>
</feature>
<keyword evidence="2" id="KW-0540">Nuclease</keyword>
<sequence length="185" mass="21000">MAIPDYQTVMLPLLRFLKDGKEHNIGEVVESLAAEFDLSTEERQQLLGSGQQTVIRNRAGWARTYLKKAGLIASTRRGYFRITERGQSALASKPERIDVKYLERFPEFVAFRELRHERPDEDPVPVSNSSDATPEEALDVEYGRLRLDLEAEVLEQVKGASPSFFERLVVELLVRMGYGGTLRDA</sequence>
<organism evidence="2 3">
    <name type="scientific">Eiseniibacteriota bacterium</name>
    <dbReference type="NCBI Taxonomy" id="2212470"/>
    <lineage>
        <taxon>Bacteria</taxon>
        <taxon>Candidatus Eiseniibacteriota</taxon>
    </lineage>
</organism>
<evidence type="ECO:0000313" key="3">
    <source>
        <dbReference type="Proteomes" id="UP000317716"/>
    </source>
</evidence>
<dbReference type="EMBL" id="VBOS01000482">
    <property type="protein sequence ID" value="TMQ48387.1"/>
    <property type="molecule type" value="Genomic_DNA"/>
</dbReference>
<name>A0A538SAK2_UNCEI</name>
<protein>
    <submittedName>
        <fullName evidence="2">Restriction endonuclease</fullName>
    </submittedName>
</protein>
<dbReference type="GO" id="GO:0004519">
    <property type="term" value="F:endonuclease activity"/>
    <property type="evidence" value="ECO:0007669"/>
    <property type="project" value="UniProtKB-KW"/>
</dbReference>
<comment type="caution">
    <text evidence="2">The sequence shown here is derived from an EMBL/GenBank/DDBJ whole genome shotgun (WGS) entry which is preliminary data.</text>
</comment>
<keyword evidence="2" id="KW-0378">Hydrolase</keyword>
<reference evidence="2 3" key="1">
    <citation type="journal article" date="2019" name="Nat. Microbiol.">
        <title>Mediterranean grassland soil C-N compound turnover is dependent on rainfall and depth, and is mediated by genomically divergent microorganisms.</title>
        <authorList>
            <person name="Diamond S."/>
            <person name="Andeer P.F."/>
            <person name="Li Z."/>
            <person name="Crits-Christoph A."/>
            <person name="Burstein D."/>
            <person name="Anantharaman K."/>
            <person name="Lane K.R."/>
            <person name="Thomas B.C."/>
            <person name="Pan C."/>
            <person name="Northen T.R."/>
            <person name="Banfield J.F."/>
        </authorList>
    </citation>
    <scope>NUCLEOTIDE SEQUENCE [LARGE SCALE GENOMIC DNA]</scope>
    <source>
        <strain evidence="2">WS_2</strain>
    </source>
</reference>
<accession>A0A538SAK2</accession>
<dbReference type="AlphaFoldDB" id="A0A538SAK2"/>
<evidence type="ECO:0000259" key="1">
    <source>
        <dbReference type="Pfam" id="PF14338"/>
    </source>
</evidence>
<keyword evidence="2" id="KW-0255">Endonuclease</keyword>
<feature type="domain" description="Restriction system protein Mrr-like N-terminal" evidence="1">
    <location>
        <begin position="6"/>
        <end position="91"/>
    </location>
</feature>
<gene>
    <name evidence="2" type="ORF">E6K72_13110</name>
</gene>